<dbReference type="GO" id="GO:0003723">
    <property type="term" value="F:RNA binding"/>
    <property type="evidence" value="ECO:0007669"/>
    <property type="project" value="InterPro"/>
</dbReference>
<dbReference type="InterPro" id="IPR046960">
    <property type="entry name" value="PPR_At4g14850-like_plant"/>
</dbReference>
<evidence type="ECO:0000313" key="5">
    <source>
        <dbReference type="Proteomes" id="UP001202328"/>
    </source>
</evidence>
<comment type="similarity">
    <text evidence="2">Belongs to the PPR family. PCMP-E subfamily.</text>
</comment>
<dbReference type="InterPro" id="IPR011990">
    <property type="entry name" value="TPR-like_helical_dom_sf"/>
</dbReference>
<accession>A0AAD4XTE6</accession>
<evidence type="ECO:0008006" key="6">
    <source>
        <dbReference type="Google" id="ProtNLM"/>
    </source>
</evidence>
<dbReference type="FunFam" id="1.25.40.10:FF:000090">
    <property type="entry name" value="Pentatricopeptide repeat-containing protein, chloroplastic"/>
    <property type="match status" value="1"/>
</dbReference>
<dbReference type="InterPro" id="IPR002885">
    <property type="entry name" value="PPR_rpt"/>
</dbReference>
<keyword evidence="5" id="KW-1185">Reference proteome</keyword>
<dbReference type="AlphaFoldDB" id="A0AAD4XTE6"/>
<dbReference type="SUPFAM" id="SSF48452">
    <property type="entry name" value="TPR-like"/>
    <property type="match status" value="1"/>
</dbReference>
<evidence type="ECO:0000256" key="1">
    <source>
        <dbReference type="ARBA" id="ARBA00022737"/>
    </source>
</evidence>
<dbReference type="PANTHER" id="PTHR47926">
    <property type="entry name" value="PENTATRICOPEPTIDE REPEAT-CONTAINING PROTEIN"/>
    <property type="match status" value="1"/>
</dbReference>
<evidence type="ECO:0000256" key="2">
    <source>
        <dbReference type="ARBA" id="ARBA00061659"/>
    </source>
</evidence>
<dbReference type="NCBIfam" id="TIGR00756">
    <property type="entry name" value="PPR"/>
    <property type="match status" value="5"/>
</dbReference>
<dbReference type="Pfam" id="PF01535">
    <property type="entry name" value="PPR"/>
    <property type="match status" value="4"/>
</dbReference>
<dbReference type="GO" id="GO:0009451">
    <property type="term" value="P:RNA modification"/>
    <property type="evidence" value="ECO:0007669"/>
    <property type="project" value="InterPro"/>
</dbReference>
<evidence type="ECO:0000313" key="4">
    <source>
        <dbReference type="EMBL" id="KAI3946705.1"/>
    </source>
</evidence>
<dbReference type="Pfam" id="PF13041">
    <property type="entry name" value="PPR_2"/>
    <property type="match status" value="2"/>
</dbReference>
<gene>
    <name evidence="4" type="ORF">MKW98_003268</name>
</gene>
<dbReference type="FunFam" id="1.25.40.10:FF:000344">
    <property type="entry name" value="Pentatricopeptide repeat-containing protein"/>
    <property type="match status" value="1"/>
</dbReference>
<dbReference type="FunFam" id="1.25.40.10:FF:000364">
    <property type="entry name" value="Pentatricopeptide repeat (PPR-like) superfamily protein"/>
    <property type="match status" value="1"/>
</dbReference>
<dbReference type="EMBL" id="JAJJMB010003633">
    <property type="protein sequence ID" value="KAI3946705.1"/>
    <property type="molecule type" value="Genomic_DNA"/>
</dbReference>
<dbReference type="PROSITE" id="PS51375">
    <property type="entry name" value="PPR"/>
    <property type="match status" value="5"/>
</dbReference>
<name>A0AAD4XTE6_9MAGN</name>
<reference evidence="4" key="1">
    <citation type="submission" date="2022-04" db="EMBL/GenBank/DDBJ databases">
        <title>A functionally conserved STORR gene fusion in Papaver species that diverged 16.8 million years ago.</title>
        <authorList>
            <person name="Catania T."/>
        </authorList>
    </citation>
    <scope>NUCLEOTIDE SEQUENCE</scope>
    <source>
        <strain evidence="4">S-188037</strain>
    </source>
</reference>
<proteinExistence type="inferred from homology"/>
<feature type="repeat" description="PPR" evidence="3">
    <location>
        <begin position="383"/>
        <end position="417"/>
    </location>
</feature>
<protein>
    <recommendedName>
        <fullName evidence="6">Pentatricopeptide repeat-containing protein</fullName>
    </recommendedName>
</protein>
<sequence>MSCRKIPRSVTQSSKKRDFFLNLISKSTTTEHLNQTHTQIIRNGFSNDLVTITKLTQKLSDFGLMNQAYNLFSSFSKPDIFLFNVIIRSLSHNNHHSSSFSLYYQLRKKTSLKPDNFTYALLISSSSYLESPEIGYWIHCHSIIDGFQSDPFVGSSVADFYLKFNQVQNARKAFDKITNPDAVSWNTLISGLVRNCCFSESIKVFEGMLLSGTRFESTTLAAVLPAAAELQDMRTGKYVHCLAVKTGFFTHVYVLTGLVSLYSRCGDILTSKFVFEQINEPDLVSWNAIISGYSCNGEAGFSVKLFKDFIGSGFKADSSTIVGVLPVFSPFGHLCLCKSVHGLSIKFGVNLNSSVSTALITVYSRLNEIGSARKLFDEAPNKSLATWNSMISGYTQNGFTDSAINLFKHMQILEIRPNPVTLTSILSACAQLGAITLGKWIHELVIKEEFQSNAYVSTALIDMYAKCGSIDEANSLFENMKEKNVVSWNAMISGHGLHGKGDKALNLFTEMLNTGISPTGVTFLSLLYSCCHSGLISEGDRIFRIMKTDHSIEPGQEHYACMVDLHGRAGKLEQALEFIKQMPVEPGPGVWGALLGACMTRNNKNLAKVASDELFELDPGNIGHLVLLSNIYSTDQSYQEAAKVREIARRKNLKKIPGCTLIEVGGTTIKISRHQVFE</sequence>
<keyword evidence="1" id="KW-0677">Repeat</keyword>
<dbReference type="InterPro" id="IPR046848">
    <property type="entry name" value="E_motif"/>
</dbReference>
<dbReference type="PANTHER" id="PTHR47926:SF452">
    <property type="entry name" value="PENTATRICOPEPTIDE REPEAT-CONTAINING PROTEIN"/>
    <property type="match status" value="1"/>
</dbReference>
<feature type="repeat" description="PPR" evidence="3">
    <location>
        <begin position="181"/>
        <end position="215"/>
    </location>
</feature>
<dbReference type="Pfam" id="PF20431">
    <property type="entry name" value="E_motif"/>
    <property type="match status" value="1"/>
</dbReference>
<dbReference type="Proteomes" id="UP001202328">
    <property type="component" value="Unassembled WGS sequence"/>
</dbReference>
<dbReference type="Gene3D" id="1.25.40.10">
    <property type="entry name" value="Tetratricopeptide repeat domain"/>
    <property type="match status" value="6"/>
</dbReference>
<evidence type="ECO:0000256" key="3">
    <source>
        <dbReference type="PROSITE-ProRule" id="PRU00708"/>
    </source>
</evidence>
<feature type="repeat" description="PPR" evidence="3">
    <location>
        <begin position="282"/>
        <end position="316"/>
    </location>
</feature>
<organism evidence="4 5">
    <name type="scientific">Papaver atlanticum</name>
    <dbReference type="NCBI Taxonomy" id="357466"/>
    <lineage>
        <taxon>Eukaryota</taxon>
        <taxon>Viridiplantae</taxon>
        <taxon>Streptophyta</taxon>
        <taxon>Embryophyta</taxon>
        <taxon>Tracheophyta</taxon>
        <taxon>Spermatophyta</taxon>
        <taxon>Magnoliopsida</taxon>
        <taxon>Ranunculales</taxon>
        <taxon>Papaveraceae</taxon>
        <taxon>Papaveroideae</taxon>
        <taxon>Papaver</taxon>
    </lineage>
</organism>
<feature type="repeat" description="PPR" evidence="3">
    <location>
        <begin position="453"/>
        <end position="483"/>
    </location>
</feature>
<dbReference type="FunFam" id="1.25.40.10:FF:000196">
    <property type="entry name" value="Pentatricopeptide repeat-containing protein At4g14850"/>
    <property type="match status" value="1"/>
</dbReference>
<comment type="caution">
    <text evidence="4">The sequence shown here is derived from an EMBL/GenBank/DDBJ whole genome shotgun (WGS) entry which is preliminary data.</text>
</comment>
<feature type="repeat" description="PPR" evidence="3">
    <location>
        <begin position="484"/>
        <end position="518"/>
    </location>
</feature>